<organism evidence="1 2">
    <name type="scientific">Holdemania filiformis DSM 12042</name>
    <dbReference type="NCBI Taxonomy" id="545696"/>
    <lineage>
        <taxon>Bacteria</taxon>
        <taxon>Bacillati</taxon>
        <taxon>Bacillota</taxon>
        <taxon>Erysipelotrichia</taxon>
        <taxon>Erysipelotrichales</taxon>
        <taxon>Erysipelotrichaceae</taxon>
        <taxon>Holdemania</taxon>
    </lineage>
</organism>
<accession>B9YAP7</accession>
<reference evidence="1 2" key="2">
    <citation type="submission" date="2009-02" db="EMBL/GenBank/DDBJ databases">
        <title>Draft genome sequence of Holdemania filiformis DSM 12042.</title>
        <authorList>
            <person name="Sudarsanam P."/>
            <person name="Ley R."/>
            <person name="Guruge J."/>
            <person name="Turnbaugh P.J."/>
            <person name="Mahowald M."/>
            <person name="Liep D."/>
            <person name="Gordon J."/>
        </authorList>
    </citation>
    <scope>NUCLEOTIDE SEQUENCE [LARGE SCALE GENOMIC DNA]</scope>
    <source>
        <strain evidence="1 2">DSM 12042</strain>
    </source>
</reference>
<dbReference type="AlphaFoldDB" id="B9YAP7"/>
<evidence type="ECO:0000313" key="1">
    <source>
        <dbReference type="EMBL" id="EEF66942.1"/>
    </source>
</evidence>
<gene>
    <name evidence="1" type="ORF">HOLDEFILI_02904</name>
</gene>
<dbReference type="HOGENOM" id="CLU_2734547_0_0_9"/>
<dbReference type="STRING" id="545696.HOLDEFILI_02904"/>
<protein>
    <submittedName>
        <fullName evidence="1">Uncharacterized protein</fullName>
    </submittedName>
</protein>
<dbReference type="EMBL" id="ACCF01000185">
    <property type="protein sequence ID" value="EEF66942.1"/>
    <property type="molecule type" value="Genomic_DNA"/>
</dbReference>
<evidence type="ECO:0000313" key="2">
    <source>
        <dbReference type="Proteomes" id="UP000005950"/>
    </source>
</evidence>
<name>B9YAP7_9FIRM</name>
<reference evidence="1 2" key="1">
    <citation type="submission" date="2008-12" db="EMBL/GenBank/DDBJ databases">
        <authorList>
            <person name="Fulton L."/>
            <person name="Clifton S."/>
            <person name="Fulton B."/>
            <person name="Xu J."/>
            <person name="Minx P."/>
            <person name="Pepin K.H."/>
            <person name="Johnson M."/>
            <person name="Bhonagiri V."/>
            <person name="Nash W.E."/>
            <person name="Mardis E.R."/>
            <person name="Wilson R.K."/>
        </authorList>
    </citation>
    <scope>NUCLEOTIDE SEQUENCE [LARGE SCALE GENOMIC DNA]</scope>
    <source>
        <strain evidence="1 2">DSM 12042</strain>
    </source>
</reference>
<sequence>MFLICQLLFLLAQLGSSLEGLPRSRQNPDCPHGLKRSMLTTEKIPYSFQPGELRPSVSHACDVGRWTLRRS</sequence>
<comment type="caution">
    <text evidence="1">The sequence shown here is derived from an EMBL/GenBank/DDBJ whole genome shotgun (WGS) entry which is preliminary data.</text>
</comment>
<dbReference type="Proteomes" id="UP000005950">
    <property type="component" value="Unassembled WGS sequence"/>
</dbReference>
<proteinExistence type="predicted"/>